<organism evidence="1 2">
    <name type="scientific">Mytilus galloprovincialis</name>
    <name type="common">Mediterranean mussel</name>
    <dbReference type="NCBI Taxonomy" id="29158"/>
    <lineage>
        <taxon>Eukaryota</taxon>
        <taxon>Metazoa</taxon>
        <taxon>Spiralia</taxon>
        <taxon>Lophotrochozoa</taxon>
        <taxon>Mollusca</taxon>
        <taxon>Bivalvia</taxon>
        <taxon>Autobranchia</taxon>
        <taxon>Pteriomorphia</taxon>
        <taxon>Mytilida</taxon>
        <taxon>Mytiloidea</taxon>
        <taxon>Mytilidae</taxon>
        <taxon>Mytilinae</taxon>
        <taxon>Mytilus</taxon>
    </lineage>
</organism>
<comment type="caution">
    <text evidence="1">The sequence shown here is derived from an EMBL/GenBank/DDBJ whole genome shotgun (WGS) entry which is preliminary data.</text>
</comment>
<dbReference type="EMBL" id="UYJE01006701">
    <property type="protein sequence ID" value="VDI48205.1"/>
    <property type="molecule type" value="Genomic_DNA"/>
</dbReference>
<name>A0A8B6FFX8_MYTGA</name>
<sequence length="130" mass="14718">MDLNGEKFNTIDTNLSSVYYITTTNDMIYYTDQGNNTVHCCSIHGQEIWVFKDQSISQPRGISVDYEQNVFVSCESSNNLTLIHHDGKDSKVLLTDQDELDKPGAVYYCKEKKIVCLGYKKGSVAIYQVS</sequence>
<evidence type="ECO:0000313" key="1">
    <source>
        <dbReference type="EMBL" id="VDI48205.1"/>
    </source>
</evidence>
<accession>A0A8B6FFX8</accession>
<reference evidence="1" key="1">
    <citation type="submission" date="2018-11" db="EMBL/GenBank/DDBJ databases">
        <authorList>
            <person name="Alioto T."/>
            <person name="Alioto T."/>
        </authorList>
    </citation>
    <scope>NUCLEOTIDE SEQUENCE</scope>
</reference>
<evidence type="ECO:0000313" key="2">
    <source>
        <dbReference type="Proteomes" id="UP000596742"/>
    </source>
</evidence>
<protein>
    <submittedName>
        <fullName evidence="1">Uncharacterized protein</fullName>
    </submittedName>
</protein>
<proteinExistence type="predicted"/>
<dbReference type="Proteomes" id="UP000596742">
    <property type="component" value="Unassembled WGS sequence"/>
</dbReference>
<dbReference type="OrthoDB" id="6162638at2759"/>
<dbReference type="SUPFAM" id="SSF101898">
    <property type="entry name" value="NHL repeat"/>
    <property type="match status" value="1"/>
</dbReference>
<keyword evidence="2" id="KW-1185">Reference proteome</keyword>
<gene>
    <name evidence="1" type="ORF">MGAL_10B048045</name>
</gene>
<dbReference type="InterPro" id="IPR011042">
    <property type="entry name" value="6-blade_b-propeller_TolB-like"/>
</dbReference>
<dbReference type="AlphaFoldDB" id="A0A8B6FFX8"/>
<dbReference type="Gene3D" id="2.120.10.30">
    <property type="entry name" value="TolB, C-terminal domain"/>
    <property type="match status" value="1"/>
</dbReference>